<feature type="coiled-coil region" evidence="1">
    <location>
        <begin position="113"/>
        <end position="140"/>
    </location>
</feature>
<gene>
    <name evidence="3" type="ORF">ACH5RR_032413</name>
</gene>
<dbReference type="CDD" id="cd09917">
    <property type="entry name" value="F-box_SF"/>
    <property type="match status" value="1"/>
</dbReference>
<feature type="coiled-coil region" evidence="1">
    <location>
        <begin position="188"/>
        <end position="229"/>
    </location>
</feature>
<accession>A0ABD2YJD3</accession>
<dbReference type="EMBL" id="JBJUIK010000013">
    <property type="protein sequence ID" value="KAL3507031.1"/>
    <property type="molecule type" value="Genomic_DNA"/>
</dbReference>
<organism evidence="3 4">
    <name type="scientific">Cinchona calisaya</name>
    <dbReference type="NCBI Taxonomy" id="153742"/>
    <lineage>
        <taxon>Eukaryota</taxon>
        <taxon>Viridiplantae</taxon>
        <taxon>Streptophyta</taxon>
        <taxon>Embryophyta</taxon>
        <taxon>Tracheophyta</taxon>
        <taxon>Spermatophyta</taxon>
        <taxon>Magnoliopsida</taxon>
        <taxon>eudicotyledons</taxon>
        <taxon>Gunneridae</taxon>
        <taxon>Pentapetalae</taxon>
        <taxon>asterids</taxon>
        <taxon>lamiids</taxon>
        <taxon>Gentianales</taxon>
        <taxon>Rubiaceae</taxon>
        <taxon>Cinchonoideae</taxon>
        <taxon>Cinchoneae</taxon>
        <taxon>Cinchona</taxon>
    </lineage>
</organism>
<dbReference type="InterPro" id="IPR001810">
    <property type="entry name" value="F-box_dom"/>
</dbReference>
<evidence type="ECO:0000313" key="4">
    <source>
        <dbReference type="Proteomes" id="UP001630127"/>
    </source>
</evidence>
<keyword evidence="4" id="KW-1185">Reference proteome</keyword>
<proteinExistence type="predicted"/>
<sequence>MSILPDELWRRILEIGVSTTSTSTSTATAAVNPCLNYKDLCCLSITCRRLNRIVSSEDSLWSSLLLSDFPPLHNLPSNKSSPCTTSSSSSKALYKLRYERDREQKRLAHRRIVLRIESEIAESSRKIREMELQSVEEREKMRITVAELLNLRRVRQAAVALNVWQPEVIRGKQKQMVEQCDVPVESRISALEMELRLCKQQIANYDKAIKVETRKVERAKEQLESVEYHPLHDFSSKCNRREEHSAGLSCLYLTSGSEEVQTLDQIHARSLSSPSVITAIIIYPTQYAEELQLALFKTPHESENGRWVLLSGRIQFGPQMVALSIGSKIGEGARAKVYKVHILLWL</sequence>
<evidence type="ECO:0000313" key="3">
    <source>
        <dbReference type="EMBL" id="KAL3507031.1"/>
    </source>
</evidence>
<protein>
    <recommendedName>
        <fullName evidence="2">F-box domain-containing protein</fullName>
    </recommendedName>
</protein>
<dbReference type="AlphaFoldDB" id="A0ABD2YJD3"/>
<keyword evidence="1" id="KW-0175">Coiled coil</keyword>
<feature type="domain" description="F-box" evidence="2">
    <location>
        <begin position="2"/>
        <end position="66"/>
    </location>
</feature>
<comment type="caution">
    <text evidence="3">The sequence shown here is derived from an EMBL/GenBank/DDBJ whole genome shotgun (WGS) entry which is preliminary data.</text>
</comment>
<dbReference type="Pfam" id="PF12937">
    <property type="entry name" value="F-box-like"/>
    <property type="match status" value="1"/>
</dbReference>
<reference evidence="3 4" key="1">
    <citation type="submission" date="2024-11" db="EMBL/GenBank/DDBJ databases">
        <title>A near-complete genome assembly of Cinchona calisaya.</title>
        <authorList>
            <person name="Lian D.C."/>
            <person name="Zhao X.W."/>
            <person name="Wei L."/>
        </authorList>
    </citation>
    <scope>NUCLEOTIDE SEQUENCE [LARGE SCALE GENOMIC DNA]</scope>
    <source>
        <tissue evidence="3">Nenye</tissue>
    </source>
</reference>
<dbReference type="Proteomes" id="UP001630127">
    <property type="component" value="Unassembled WGS sequence"/>
</dbReference>
<dbReference type="SUPFAM" id="SSF81383">
    <property type="entry name" value="F-box domain"/>
    <property type="match status" value="1"/>
</dbReference>
<evidence type="ECO:0000259" key="2">
    <source>
        <dbReference type="Pfam" id="PF12937"/>
    </source>
</evidence>
<evidence type="ECO:0000256" key="1">
    <source>
        <dbReference type="SAM" id="Coils"/>
    </source>
</evidence>
<name>A0ABD2YJD3_9GENT</name>
<dbReference type="InterPro" id="IPR036047">
    <property type="entry name" value="F-box-like_dom_sf"/>
</dbReference>